<comment type="caution">
    <text evidence="1">The sequence shown here is derived from an EMBL/GenBank/DDBJ whole genome shotgun (WGS) entry which is preliminary data.</text>
</comment>
<accession>A0AAV5B1L7</accession>
<gene>
    <name evidence="1" type="ORF">ATOP_10860</name>
</gene>
<name>A0AAV5B1L7_9ACTN</name>
<dbReference type="EMBL" id="BQKC01000001">
    <property type="protein sequence ID" value="GJM55431.1"/>
    <property type="molecule type" value="Genomic_DNA"/>
</dbReference>
<organism evidence="1 2">
    <name type="scientific">Granulimonas faecalis</name>
    <dbReference type="NCBI Taxonomy" id="2894155"/>
    <lineage>
        <taxon>Bacteria</taxon>
        <taxon>Bacillati</taxon>
        <taxon>Actinomycetota</taxon>
        <taxon>Coriobacteriia</taxon>
        <taxon>Coriobacteriales</taxon>
        <taxon>Kribbibacteriaceae</taxon>
        <taxon>Granulimonas</taxon>
    </lineage>
</organism>
<protein>
    <submittedName>
        <fullName evidence="1">Uncharacterized protein</fullName>
    </submittedName>
</protein>
<evidence type="ECO:0000313" key="1">
    <source>
        <dbReference type="EMBL" id="GJM55431.1"/>
    </source>
</evidence>
<dbReference type="Proteomes" id="UP001055025">
    <property type="component" value="Unassembled WGS sequence"/>
</dbReference>
<sequence>MSRTVVLEGDVPSAPCIVDPAPLSHLAPGEAFAMEAHPLTEGERSALEGAGAFTERRPAYALWYGGSFVGAATGLTHAVRALLSLGDSVTVAAVRTEGGLGGYRGVELELPEADPFERWYRFVECGVDMPLDAPVSVVNLAVEEGAPQGGRATVTVGEPQGEALPVTLAGTDAEGSPTSATYSVVPRQHHSYGVLETLAGRTCEAVVERRDSFTHRGTRYLKVFIDTAR</sequence>
<keyword evidence="2" id="KW-1185">Reference proteome</keyword>
<dbReference type="RefSeq" id="WP_265590797.1">
    <property type="nucleotide sequence ID" value="NZ_BQKC01000001.1"/>
</dbReference>
<evidence type="ECO:0000313" key="2">
    <source>
        <dbReference type="Proteomes" id="UP001055025"/>
    </source>
</evidence>
<proteinExistence type="predicted"/>
<reference evidence="1" key="1">
    <citation type="journal article" date="2022" name="Int. J. Syst. Evol. Microbiol.">
        <title>Granulimonas faecalis gen. nov., sp. nov., and Leptogranulimonas caecicola gen. nov., sp. nov., novel lactate-producing Atopobiaceae bacteria isolated from mouse intestines, and an emended description of the family Atopobiaceae.</title>
        <authorList>
            <person name="Morinaga K."/>
            <person name="Kusada H."/>
            <person name="Sakamoto S."/>
            <person name="Murakami T."/>
            <person name="Toyoda A."/>
            <person name="Mori H."/>
            <person name="Meng X.Y."/>
            <person name="Takashino M."/>
            <person name="Murotomi K."/>
            <person name="Tamaki H."/>
        </authorList>
    </citation>
    <scope>NUCLEOTIDE SEQUENCE</scope>
    <source>
        <strain evidence="1">OPF53</strain>
    </source>
</reference>
<dbReference type="AlphaFoldDB" id="A0AAV5B1L7"/>